<evidence type="ECO:0000313" key="2">
    <source>
        <dbReference type="Proteomes" id="UP000067625"/>
    </source>
</evidence>
<dbReference type="OrthoDB" id="2906597at2"/>
<proteinExistence type="predicted"/>
<keyword evidence="2" id="KW-1185">Reference proteome</keyword>
<sequence length="161" mass="18041">MKYSLYLASAGDDKHTAYSYVISNFEGVKASGVFLALGDRRNDESYAGNIALQRALRVAARLDGVITLHINFDISVVNPLAFEVMEIEPPLYPALSRGTQRLLKRFSAYEIGSGEYGDDDASPFEVMALDEALDALEQARTVKGRWQLLFDRFFNPQKIIR</sequence>
<dbReference type="PATRIC" id="fig|1441095.3.peg.1758"/>
<evidence type="ECO:0000313" key="1">
    <source>
        <dbReference type="EMBL" id="ALC81546.1"/>
    </source>
</evidence>
<accession>A0A0M3R9J7</accession>
<dbReference type="STRING" id="1441095.AM592_07995"/>
<name>A0A0M3R9J7_9BACI</name>
<dbReference type="AlphaFoldDB" id="A0A0M3R9J7"/>
<dbReference type="Proteomes" id="UP000067625">
    <property type="component" value="Chromosome"/>
</dbReference>
<dbReference type="RefSeq" id="WP_053603304.1">
    <property type="nucleotide sequence ID" value="NZ_CP012600.1"/>
</dbReference>
<reference evidence="1 2" key="2">
    <citation type="journal article" date="2016" name="Int. J. Syst. Evol. Microbiol.">
        <title>Bacillus gobiensis sp. nov., isolated from a soil sample.</title>
        <authorList>
            <person name="Liu B."/>
            <person name="Liu G.H."/>
            <person name="Cetin S."/>
            <person name="Schumann P."/>
            <person name="Pan Z.Z."/>
            <person name="Chen Q.Q."/>
        </authorList>
    </citation>
    <scope>NUCLEOTIDE SEQUENCE [LARGE SCALE GENOMIC DNA]</scope>
    <source>
        <strain evidence="1 2">FJAT-4402</strain>
    </source>
</reference>
<protein>
    <submittedName>
        <fullName evidence="1">Uncharacterized protein</fullName>
    </submittedName>
</protein>
<gene>
    <name evidence="1" type="ORF">AM592_07995</name>
</gene>
<organism evidence="1 2">
    <name type="scientific">Bacillus gobiensis</name>
    <dbReference type="NCBI Taxonomy" id="1441095"/>
    <lineage>
        <taxon>Bacteria</taxon>
        <taxon>Bacillati</taxon>
        <taxon>Bacillota</taxon>
        <taxon>Bacilli</taxon>
        <taxon>Bacillales</taxon>
        <taxon>Bacillaceae</taxon>
        <taxon>Bacillus</taxon>
    </lineage>
</organism>
<reference evidence="2" key="1">
    <citation type="submission" date="2015-08" db="EMBL/GenBank/DDBJ databases">
        <title>Genome sequencing project for genomic taxonomy and phylogenomics of Bacillus-like bacteria.</title>
        <authorList>
            <person name="Liu B."/>
            <person name="Wang J."/>
            <person name="Zhu Y."/>
            <person name="Liu G."/>
            <person name="Chen Q."/>
            <person name="Chen Z."/>
            <person name="Lan J."/>
            <person name="Che J."/>
            <person name="Ge C."/>
            <person name="Shi H."/>
            <person name="Pan Z."/>
            <person name="Liu X."/>
        </authorList>
    </citation>
    <scope>NUCLEOTIDE SEQUENCE [LARGE SCALE GENOMIC DNA]</scope>
    <source>
        <strain evidence="2">FJAT-4402</strain>
    </source>
</reference>
<dbReference type="EMBL" id="CP012600">
    <property type="protein sequence ID" value="ALC81546.1"/>
    <property type="molecule type" value="Genomic_DNA"/>
</dbReference>